<keyword evidence="3" id="KW-1185">Reference proteome</keyword>
<comment type="caution">
    <text evidence="2">The sequence shown here is derived from an EMBL/GenBank/DDBJ whole genome shotgun (WGS) entry which is preliminary data.</text>
</comment>
<dbReference type="EMBL" id="BFFO01000006">
    <property type="protein sequence ID" value="GBG96936.1"/>
    <property type="molecule type" value="Genomic_DNA"/>
</dbReference>
<dbReference type="RefSeq" id="WP_109245906.1">
    <property type="nucleotide sequence ID" value="NZ_BFFO01000006.1"/>
</dbReference>
<gene>
    <name evidence="2" type="ORF">NtB2_01072</name>
</gene>
<proteinExistence type="predicted"/>
<feature type="region of interest" description="Disordered" evidence="1">
    <location>
        <begin position="20"/>
        <end position="61"/>
    </location>
</feature>
<evidence type="ECO:0000256" key="1">
    <source>
        <dbReference type="SAM" id="MobiDB-lite"/>
    </source>
</evidence>
<protein>
    <submittedName>
        <fullName evidence="2">Uncharacterized protein</fullName>
    </submittedName>
</protein>
<accession>A0A2R5HGF6</accession>
<feature type="compositionally biased region" description="Basic residues" evidence="1">
    <location>
        <begin position="39"/>
        <end position="61"/>
    </location>
</feature>
<reference evidence="2 3" key="1">
    <citation type="journal article" date="2018" name="Genome Announc.">
        <title>Draft Genome Sequence of Lactococcus sp. Strain NtB2 (JCM 32569), Isolated from the Gut of the Higher Termite Nasutitermes takasagoensis.</title>
        <authorList>
            <person name="Noda S."/>
            <person name="Aihara C."/>
            <person name="Yuki M."/>
            <person name="Ohkuma M."/>
        </authorList>
    </citation>
    <scope>NUCLEOTIDE SEQUENCE [LARGE SCALE GENOMIC DNA]</scope>
    <source>
        <strain evidence="2 3">NtB2</strain>
    </source>
</reference>
<sequence length="61" mass="7329">MTKTKWTWEELEVKNMSEHVMTEGTEGWETVDDEPGAHKEHRRISRFGRTSHRFNQRKSGR</sequence>
<evidence type="ECO:0000313" key="3">
    <source>
        <dbReference type="Proteomes" id="UP000245021"/>
    </source>
</evidence>
<evidence type="ECO:0000313" key="2">
    <source>
        <dbReference type="EMBL" id="GBG96936.1"/>
    </source>
</evidence>
<organism evidence="2 3">
    <name type="scientific">Lactococcus termiticola</name>
    <dbReference type="NCBI Taxonomy" id="2169526"/>
    <lineage>
        <taxon>Bacteria</taxon>
        <taxon>Bacillati</taxon>
        <taxon>Bacillota</taxon>
        <taxon>Bacilli</taxon>
        <taxon>Lactobacillales</taxon>
        <taxon>Streptococcaceae</taxon>
        <taxon>Lactococcus</taxon>
    </lineage>
</organism>
<dbReference type="AlphaFoldDB" id="A0A2R5HGF6"/>
<name>A0A2R5HGF6_9LACT</name>
<dbReference type="Proteomes" id="UP000245021">
    <property type="component" value="Unassembled WGS sequence"/>
</dbReference>